<dbReference type="InterPro" id="IPR007110">
    <property type="entry name" value="Ig-like_dom"/>
</dbReference>
<evidence type="ECO:0000313" key="9">
    <source>
        <dbReference type="Proteomes" id="UP000472276"/>
    </source>
</evidence>
<accession>A0A668SDW7</accession>
<keyword evidence="2 6" id="KW-0812">Transmembrane</keyword>
<protein>
    <recommendedName>
        <fullName evidence="7">Ig-like domain-containing protein</fullName>
    </recommendedName>
</protein>
<dbReference type="InterPro" id="IPR050160">
    <property type="entry name" value="MHC/Immunoglobulin"/>
</dbReference>
<evidence type="ECO:0000256" key="5">
    <source>
        <dbReference type="ARBA" id="ARBA00023180"/>
    </source>
</evidence>
<feature type="domain" description="Ig-like" evidence="7">
    <location>
        <begin position="139"/>
        <end position="233"/>
    </location>
</feature>
<keyword evidence="4" id="KW-1015">Disulfide bond</keyword>
<sequence>MLWSRDCVIWFLKQLSVRLTQFVKSTQDHGFIFCLLHPPLNQHPHYGFLEYMVERCKFNSTELKDMEYIYSHYYNKIEYIRFSSSVGKYVGVTEFGENLAKHWNNDTEELNSTRTPEKCHHTYYCHNGNIMSVLFLVQPSVRIKSKTPLSGQHPAMLVCSVYDFFPTKIKVRWLRDGQEVYSDVTSTEVMPNGDWYYQTHSHLEYKPRSGEKISCVVEHSSSDKSTSESTPLTAIGASILTLGLILLLVGYIFYRWKARGQTRTHTHRPVNSTSYQSC</sequence>
<evidence type="ECO:0000313" key="8">
    <source>
        <dbReference type="Ensembl" id="ENSOABP00000012547.2"/>
    </source>
</evidence>
<evidence type="ECO:0000259" key="7">
    <source>
        <dbReference type="PROSITE" id="PS50835"/>
    </source>
</evidence>
<dbReference type="Gene3D" id="2.60.40.10">
    <property type="entry name" value="Immunoglobulins"/>
    <property type="match status" value="1"/>
</dbReference>
<dbReference type="AlphaFoldDB" id="A0A668SDW7"/>
<dbReference type="InterPro" id="IPR000353">
    <property type="entry name" value="MHC_II_b_N"/>
</dbReference>
<dbReference type="Pfam" id="PF07654">
    <property type="entry name" value="C1-set"/>
    <property type="match status" value="1"/>
</dbReference>
<keyword evidence="5" id="KW-0325">Glycoprotein</keyword>
<gene>
    <name evidence="8" type="primary">LOC120432692</name>
</gene>
<dbReference type="Pfam" id="PF00969">
    <property type="entry name" value="MHC_II_beta"/>
    <property type="match status" value="1"/>
</dbReference>
<evidence type="ECO:0000256" key="6">
    <source>
        <dbReference type="SAM" id="Phobius"/>
    </source>
</evidence>
<organism evidence="8 9">
    <name type="scientific">Oreochromis aureus</name>
    <name type="common">Israeli tilapia</name>
    <name type="synonym">Chromis aureus</name>
    <dbReference type="NCBI Taxonomy" id="47969"/>
    <lineage>
        <taxon>Eukaryota</taxon>
        <taxon>Metazoa</taxon>
        <taxon>Chordata</taxon>
        <taxon>Craniata</taxon>
        <taxon>Vertebrata</taxon>
        <taxon>Euteleostomi</taxon>
        <taxon>Actinopterygii</taxon>
        <taxon>Neopterygii</taxon>
        <taxon>Teleostei</taxon>
        <taxon>Neoteleostei</taxon>
        <taxon>Acanthomorphata</taxon>
        <taxon>Ovalentaria</taxon>
        <taxon>Cichlomorphae</taxon>
        <taxon>Cichliformes</taxon>
        <taxon>Cichlidae</taxon>
        <taxon>African cichlids</taxon>
        <taxon>Pseudocrenilabrinae</taxon>
        <taxon>Oreochromini</taxon>
        <taxon>Oreochromis</taxon>
    </lineage>
</organism>
<proteinExistence type="predicted"/>
<name>A0A668SDW7_OREAU</name>
<dbReference type="SUPFAM" id="SSF54452">
    <property type="entry name" value="MHC antigen-recognition domain"/>
    <property type="match status" value="1"/>
</dbReference>
<dbReference type="PANTHER" id="PTHR19944">
    <property type="entry name" value="MHC CLASS II-RELATED"/>
    <property type="match status" value="1"/>
</dbReference>
<dbReference type="PROSITE" id="PS50835">
    <property type="entry name" value="IG_LIKE"/>
    <property type="match status" value="1"/>
</dbReference>
<dbReference type="PANTHER" id="PTHR19944:SF99">
    <property type="entry name" value="HLA CLASS II HISTOCOMPATIBILITY ANTIGEN, DRB1 BETA CHAIN"/>
    <property type="match status" value="1"/>
</dbReference>
<evidence type="ECO:0000256" key="2">
    <source>
        <dbReference type="ARBA" id="ARBA00022692"/>
    </source>
</evidence>
<dbReference type="SMART" id="SM00407">
    <property type="entry name" value="IGc1"/>
    <property type="match status" value="1"/>
</dbReference>
<evidence type="ECO:0000256" key="3">
    <source>
        <dbReference type="ARBA" id="ARBA00022989"/>
    </source>
</evidence>
<reference evidence="8" key="1">
    <citation type="submission" date="2025-08" db="UniProtKB">
        <authorList>
            <consortium name="Ensembl"/>
        </authorList>
    </citation>
    <scope>IDENTIFICATION</scope>
</reference>
<reference evidence="8" key="2">
    <citation type="submission" date="2025-09" db="UniProtKB">
        <authorList>
            <consortium name="Ensembl"/>
        </authorList>
    </citation>
    <scope>IDENTIFICATION</scope>
</reference>
<dbReference type="SUPFAM" id="SSF48726">
    <property type="entry name" value="Immunoglobulin"/>
    <property type="match status" value="1"/>
</dbReference>
<dbReference type="Proteomes" id="UP000472276">
    <property type="component" value="Unassembled WGS sequence"/>
</dbReference>
<dbReference type="InterPro" id="IPR013783">
    <property type="entry name" value="Ig-like_fold"/>
</dbReference>
<dbReference type="InterPro" id="IPR011162">
    <property type="entry name" value="MHC_I/II-like_Ag-recog"/>
</dbReference>
<dbReference type="Ensembl" id="ENSOABT00000012962.2">
    <property type="protein sequence ID" value="ENSOABP00000012547.2"/>
    <property type="gene ID" value="ENSOABG00000038845.1"/>
</dbReference>
<dbReference type="InterPro" id="IPR036179">
    <property type="entry name" value="Ig-like_dom_sf"/>
</dbReference>
<keyword evidence="3 6" id="KW-1133">Transmembrane helix</keyword>
<dbReference type="SMART" id="SM00921">
    <property type="entry name" value="MHC_II_beta"/>
    <property type="match status" value="1"/>
</dbReference>
<evidence type="ECO:0000256" key="4">
    <source>
        <dbReference type="ARBA" id="ARBA00023157"/>
    </source>
</evidence>
<keyword evidence="9" id="KW-1185">Reference proteome</keyword>
<dbReference type="Gene3D" id="3.10.320.10">
    <property type="entry name" value="Class II Histocompatibility Antigen, M Beta Chain, Chain B, domain 1"/>
    <property type="match status" value="1"/>
</dbReference>
<evidence type="ECO:0000256" key="1">
    <source>
        <dbReference type="ARBA" id="ARBA00004479"/>
    </source>
</evidence>
<dbReference type="GO" id="GO:0042613">
    <property type="term" value="C:MHC class II protein complex"/>
    <property type="evidence" value="ECO:0007669"/>
    <property type="project" value="InterPro"/>
</dbReference>
<dbReference type="GO" id="GO:0019882">
    <property type="term" value="P:antigen processing and presentation"/>
    <property type="evidence" value="ECO:0007669"/>
    <property type="project" value="InterPro"/>
</dbReference>
<comment type="subcellular location">
    <subcellularLocation>
        <location evidence="1">Membrane</location>
        <topology evidence="1">Single-pass type I membrane protein</topology>
    </subcellularLocation>
</comment>
<dbReference type="InterPro" id="IPR014745">
    <property type="entry name" value="MHC_II_a/b_N"/>
</dbReference>
<dbReference type="InterPro" id="IPR003597">
    <property type="entry name" value="Ig_C1-set"/>
</dbReference>
<feature type="transmembrane region" description="Helical" evidence="6">
    <location>
        <begin position="232"/>
        <end position="254"/>
    </location>
</feature>
<keyword evidence="6" id="KW-0472">Membrane</keyword>
<dbReference type="GO" id="GO:0006955">
    <property type="term" value="P:immune response"/>
    <property type="evidence" value="ECO:0007669"/>
    <property type="project" value="InterPro"/>
</dbReference>